<dbReference type="EMBL" id="CP018080">
    <property type="protein sequence ID" value="APE45932.1"/>
    <property type="molecule type" value="Genomic_DNA"/>
</dbReference>
<feature type="signal peptide" evidence="1">
    <location>
        <begin position="1"/>
        <end position="18"/>
    </location>
</feature>
<organism evidence="2 3">
    <name type="scientific">Sulfitobacter alexandrii</name>
    <dbReference type="NCBI Taxonomy" id="1917485"/>
    <lineage>
        <taxon>Bacteria</taxon>
        <taxon>Pseudomonadati</taxon>
        <taxon>Pseudomonadota</taxon>
        <taxon>Alphaproteobacteria</taxon>
        <taxon>Rhodobacterales</taxon>
        <taxon>Roseobacteraceae</taxon>
        <taxon>Sulfitobacter</taxon>
    </lineage>
</organism>
<reference evidence="2 3" key="1">
    <citation type="submission" date="2016-11" db="EMBL/GenBank/DDBJ databases">
        <title>Complete genome sequence of Sulfitobacter sp. AM1-D1, a toxic bacteria associated with marine dinoflagellate Alexandrium minutum in East China Sea.</title>
        <authorList>
            <person name="Yang Q."/>
            <person name="Zhang X."/>
            <person name="Tian X."/>
        </authorList>
    </citation>
    <scope>NUCLEOTIDE SEQUENCE [LARGE SCALE GENOMIC DNA]</scope>
    <source>
        <strain evidence="2 3">AM1-D1</strain>
        <plasmid evidence="2 3">unnamed4</plasmid>
    </source>
</reference>
<evidence type="ECO:0000313" key="3">
    <source>
        <dbReference type="Proteomes" id="UP000181897"/>
    </source>
</evidence>
<feature type="chain" id="PRO_5012385020" evidence="1">
    <location>
        <begin position="19"/>
        <end position="137"/>
    </location>
</feature>
<name>A0A1J0WNK0_9RHOB</name>
<evidence type="ECO:0000313" key="2">
    <source>
        <dbReference type="EMBL" id="APE45932.1"/>
    </source>
</evidence>
<sequence length="137" mass="15853">MRRFVSIAAVVLSMPAYAESQEIPHMDDRGAVLCSYAFTAVMEKYARQCAQDNEAQEWLGDLLNRHRDFVRRNIPVPDAELDAFEIEQTSLPNGYKFCDAPDISEMFEATLEHQKEFRAKIEESLSFDRKPVWNPCF</sequence>
<dbReference type="OrthoDB" id="9942244at2"/>
<dbReference type="Proteomes" id="UP000181897">
    <property type="component" value="Plasmid unnamed4"/>
</dbReference>
<keyword evidence="1" id="KW-0732">Signal</keyword>
<proteinExistence type="predicted"/>
<accession>A0A1J0WNK0</accession>
<evidence type="ECO:0000256" key="1">
    <source>
        <dbReference type="SAM" id="SignalP"/>
    </source>
</evidence>
<dbReference type="RefSeq" id="WP_071974243.1">
    <property type="nucleotide sequence ID" value="NZ_CP018080.1"/>
</dbReference>
<gene>
    <name evidence="2" type="ORF">BOO69_20445</name>
</gene>
<keyword evidence="3" id="KW-1185">Reference proteome</keyword>
<protein>
    <submittedName>
        <fullName evidence="2">Uncharacterized protein</fullName>
    </submittedName>
</protein>
<geneLocation type="plasmid" evidence="2 3">
    <name>unnamed4</name>
</geneLocation>
<dbReference type="AlphaFoldDB" id="A0A1J0WNK0"/>
<keyword evidence="2" id="KW-0614">Plasmid</keyword>
<dbReference type="KEGG" id="suam:BOO69_20445"/>